<evidence type="ECO:0000256" key="9">
    <source>
        <dbReference type="ARBA" id="ARBA00022840"/>
    </source>
</evidence>
<evidence type="ECO:0000256" key="2">
    <source>
        <dbReference type="ARBA" id="ARBA00022679"/>
    </source>
</evidence>
<feature type="binding site" evidence="12">
    <location>
        <position position="147"/>
    </location>
    <ligand>
        <name>CTP</name>
        <dbReference type="ChEBI" id="CHEBI:37563"/>
    </ligand>
</feature>
<dbReference type="Pfam" id="PF12627">
    <property type="entry name" value="PolyA_pol_RNAbd"/>
    <property type="match status" value="1"/>
</dbReference>
<feature type="binding site" evidence="12">
    <location>
        <position position="18"/>
    </location>
    <ligand>
        <name>CTP</name>
        <dbReference type="ChEBI" id="CHEBI:37563"/>
    </ligand>
</feature>
<evidence type="ECO:0000259" key="13">
    <source>
        <dbReference type="PROSITE" id="PS51831"/>
    </source>
</evidence>
<comment type="catalytic activity">
    <reaction evidence="12">
        <text>a tRNA precursor + 2 CTP + ATP = a tRNA with a 3' CCA end + 3 diphosphate</text>
        <dbReference type="Rhea" id="RHEA:14433"/>
        <dbReference type="Rhea" id="RHEA-COMP:10465"/>
        <dbReference type="Rhea" id="RHEA-COMP:10468"/>
        <dbReference type="ChEBI" id="CHEBI:30616"/>
        <dbReference type="ChEBI" id="CHEBI:33019"/>
        <dbReference type="ChEBI" id="CHEBI:37563"/>
        <dbReference type="ChEBI" id="CHEBI:74896"/>
        <dbReference type="ChEBI" id="CHEBI:83071"/>
        <dbReference type="EC" id="2.7.7.72"/>
    </reaction>
</comment>
<dbReference type="EMBL" id="JAUGZK010000004">
    <property type="protein sequence ID" value="MEE2024191.1"/>
    <property type="molecule type" value="Genomic_DNA"/>
</dbReference>
<keyword evidence="2 12" id="KW-0808">Transferase</keyword>
<feature type="domain" description="HD" evidence="13">
    <location>
        <begin position="238"/>
        <end position="339"/>
    </location>
</feature>
<dbReference type="CDD" id="cd00077">
    <property type="entry name" value="HDc"/>
    <property type="match status" value="1"/>
</dbReference>
<dbReference type="Gene3D" id="1.10.3090.10">
    <property type="entry name" value="cca-adding enzyme, domain 2"/>
    <property type="match status" value="1"/>
</dbReference>
<keyword evidence="8 12" id="KW-0378">Hydrolase</keyword>
<comment type="domain">
    <text evidence="12">Comprises two domains: an N-terminal domain containing the nucleotidyltransferase activity and a C-terminal HD domain associated with both phosphodiesterase and phosphatase activities.</text>
</comment>
<organism evidence="14 15">
    <name type="scientific">Alkalimonas mucilaginosa</name>
    <dbReference type="NCBI Taxonomy" id="3057676"/>
    <lineage>
        <taxon>Bacteria</taxon>
        <taxon>Pseudomonadati</taxon>
        <taxon>Pseudomonadota</taxon>
        <taxon>Gammaproteobacteria</taxon>
        <taxon>Alkalimonas</taxon>
    </lineage>
</organism>
<dbReference type="SUPFAM" id="SSF81301">
    <property type="entry name" value="Nucleotidyltransferase"/>
    <property type="match status" value="1"/>
</dbReference>
<evidence type="ECO:0000256" key="8">
    <source>
        <dbReference type="ARBA" id="ARBA00022801"/>
    </source>
</evidence>
<dbReference type="NCBIfam" id="NF008137">
    <property type="entry name" value="PRK10885.1"/>
    <property type="match status" value="1"/>
</dbReference>
<feature type="binding site" evidence="12">
    <location>
        <position position="31"/>
    </location>
    <ligand>
        <name>Mg(2+)</name>
        <dbReference type="ChEBI" id="CHEBI:18420"/>
    </ligand>
</feature>
<dbReference type="CDD" id="cd05398">
    <property type="entry name" value="NT_ClassII-CCAase"/>
    <property type="match status" value="1"/>
</dbReference>
<dbReference type="Gene3D" id="3.30.460.10">
    <property type="entry name" value="Beta Polymerase, domain 2"/>
    <property type="match status" value="1"/>
</dbReference>
<evidence type="ECO:0000256" key="10">
    <source>
        <dbReference type="ARBA" id="ARBA00022842"/>
    </source>
</evidence>
<dbReference type="EC" id="3.1.4.-" evidence="12"/>
<keyword evidence="9 12" id="KW-0067">ATP-binding</keyword>
<comment type="similarity">
    <text evidence="12">Belongs to the tRNA nucleotidyltransferase/poly(A) polymerase family. Bacterial CCA-adding enzyme type 1 subfamily.</text>
</comment>
<dbReference type="InterPro" id="IPR006674">
    <property type="entry name" value="HD_domain"/>
</dbReference>
<dbReference type="SUPFAM" id="SSF81891">
    <property type="entry name" value="Poly A polymerase C-terminal region-like"/>
    <property type="match status" value="1"/>
</dbReference>
<feature type="binding site" evidence="12">
    <location>
        <position position="101"/>
    </location>
    <ligand>
        <name>ATP</name>
        <dbReference type="ChEBI" id="CHEBI:30616"/>
    </ligand>
</feature>
<comment type="subunit">
    <text evidence="12">Monomer. Can also form homodimers and oligomers.</text>
</comment>
<dbReference type="HAMAP" id="MF_01261">
    <property type="entry name" value="CCA_bact_type1"/>
    <property type="match status" value="1"/>
</dbReference>
<gene>
    <name evidence="12" type="primary">cca</name>
    <name evidence="14" type="ORF">QWF21_08020</name>
</gene>
<feature type="binding site" evidence="12">
    <location>
        <position position="147"/>
    </location>
    <ligand>
        <name>ATP</name>
        <dbReference type="ChEBI" id="CHEBI:30616"/>
    </ligand>
</feature>
<protein>
    <recommendedName>
        <fullName evidence="12">Multifunctional CCA protein</fullName>
    </recommendedName>
    <domain>
        <recommendedName>
            <fullName evidence="12">CCA-adding enzyme</fullName>
            <ecNumber evidence="12">2.7.7.72</ecNumber>
        </recommendedName>
        <alternativeName>
            <fullName evidence="12">CCA tRNA nucleotidyltransferase</fullName>
        </alternativeName>
        <alternativeName>
            <fullName evidence="12">tRNA CCA-pyrophosphorylase</fullName>
        </alternativeName>
        <alternativeName>
            <fullName evidence="12">tRNA adenylyl-/cytidylyl-transferase</fullName>
        </alternativeName>
        <alternativeName>
            <fullName evidence="12">tRNA nucleotidyltransferase</fullName>
        </alternativeName>
        <alternativeName>
            <fullName evidence="12">tRNA-NT</fullName>
        </alternativeName>
    </domain>
    <domain>
        <recommendedName>
            <fullName evidence="12">2'-nucleotidase</fullName>
            <ecNumber evidence="12">3.1.3.-</ecNumber>
        </recommendedName>
    </domain>
    <domain>
        <recommendedName>
            <fullName evidence="12">2',3'-cyclic phosphodiesterase</fullName>
            <ecNumber evidence="12">3.1.4.-</ecNumber>
        </recommendedName>
    </domain>
    <domain>
        <recommendedName>
            <fullName evidence="12">Phosphatase</fullName>
        </recommendedName>
    </domain>
</protein>
<comment type="function">
    <text evidence="12">Catalyzes the addition and repair of the essential 3'-terminal CCA sequence in tRNAs without using a nucleic acid template. Adds these three nucleotides in the order of C, C, and A to the tRNA nucleotide-73, using CTP and ATP as substrates and producing inorganic pyrophosphate. tRNA 3'-terminal CCA addition is required both for tRNA processing and repair. Also involved in tRNA surveillance by mediating tandem CCA addition to generate a CCACCA at the 3' terminus of unstable tRNAs. While stable tRNAs receive only 3'-terminal CCA, unstable tRNAs are marked with CCACCA and rapidly degraded.</text>
</comment>
<feature type="binding site" evidence="12">
    <location>
        <position position="150"/>
    </location>
    <ligand>
        <name>CTP</name>
        <dbReference type="ChEBI" id="CHEBI:37563"/>
    </ligand>
</feature>
<evidence type="ECO:0000256" key="4">
    <source>
        <dbReference type="ARBA" id="ARBA00022695"/>
    </source>
</evidence>
<dbReference type="Pfam" id="PF01966">
    <property type="entry name" value="HD"/>
    <property type="match status" value="1"/>
</dbReference>
<feature type="binding site" evidence="12">
    <location>
        <position position="21"/>
    </location>
    <ligand>
        <name>ATP</name>
        <dbReference type="ChEBI" id="CHEBI:30616"/>
    </ligand>
</feature>
<dbReference type="InterPro" id="IPR043519">
    <property type="entry name" value="NT_sf"/>
</dbReference>
<keyword evidence="11 12" id="KW-0694">RNA-binding</keyword>
<dbReference type="InterPro" id="IPR032828">
    <property type="entry name" value="PolyA_RNA-bd"/>
</dbReference>
<keyword evidence="5 12" id="KW-0479">Metal-binding</keyword>
<reference evidence="14 15" key="1">
    <citation type="submission" date="2023-06" db="EMBL/GenBank/DDBJ databases">
        <title>Alkalimonas sp., MEB004 an alkaliphilic bacterium isolated from Lonar Lake, India.</title>
        <authorList>
            <person name="Joshi A."/>
            <person name="Thite S."/>
        </authorList>
    </citation>
    <scope>NUCLEOTIDE SEQUENCE [LARGE SCALE GENOMIC DNA]</scope>
    <source>
        <strain evidence="14 15">MEB004</strain>
    </source>
</reference>
<feature type="binding site" evidence="12">
    <location>
        <position position="33"/>
    </location>
    <ligand>
        <name>Mg(2+)</name>
        <dbReference type="ChEBI" id="CHEBI:18420"/>
    </ligand>
</feature>
<evidence type="ECO:0000256" key="5">
    <source>
        <dbReference type="ARBA" id="ARBA00022723"/>
    </source>
</evidence>
<dbReference type="PIRSF" id="PIRSF000813">
    <property type="entry name" value="CCA_bact"/>
    <property type="match status" value="1"/>
</dbReference>
<dbReference type="EC" id="3.1.3.-" evidence="12"/>
<sequence length="418" mass="46771">MAKKATLEKPVQIYLVGGAVRDELLGYPFHERDWVVVGAHPQQLLDLGYQQVGKDFPVFLHPKTKEEYALARTERKQGSGYTGFVTYAAPDVTLEQDLARRDLTINAIAKAEDGSLVDPYGGVADLKARLLRHVSPAFAEDPLRVLRVARFYARYYHLGFQVADDTLALMQQLSDSGELQALSAERVWQELSKALSTQHPEAFIELLRRCGALKQLMPELDVLWGVPQPAKWHPEIDTGVHTLLVLQQAAQLSERIDIRFAALVHDLGKGVSPPEHWPSHHGHEHTGLPLIRQLCQRLKVPNDCRDLALLVCQYHQLIHRAAELKANTVLKLFDGIDLWRKPERLDAIIRCCIADLRGRTGFEKAEYPAEQLLPKLAAAAQAVDVKALIQPGMKGDAIKQALQQARLEAIQAVVRIQS</sequence>
<keyword evidence="1 12" id="KW-0533">Nickel</keyword>
<dbReference type="EC" id="2.7.7.72" evidence="12"/>
<dbReference type="InterPro" id="IPR050124">
    <property type="entry name" value="tRNA_CCA-adding_enzyme"/>
</dbReference>
<evidence type="ECO:0000256" key="11">
    <source>
        <dbReference type="ARBA" id="ARBA00022884"/>
    </source>
</evidence>
<proteinExistence type="inferred from homology"/>
<dbReference type="InterPro" id="IPR002646">
    <property type="entry name" value="PolA_pol_head_dom"/>
</dbReference>
<evidence type="ECO:0000256" key="6">
    <source>
        <dbReference type="ARBA" id="ARBA00022741"/>
    </source>
</evidence>
<evidence type="ECO:0000313" key="14">
    <source>
        <dbReference type="EMBL" id="MEE2024191.1"/>
    </source>
</evidence>
<dbReference type="SMART" id="SM00471">
    <property type="entry name" value="HDc"/>
    <property type="match status" value="1"/>
</dbReference>
<dbReference type="InterPro" id="IPR012006">
    <property type="entry name" value="CCA_bact"/>
</dbReference>
<dbReference type="InterPro" id="IPR003607">
    <property type="entry name" value="HD/PDEase_dom"/>
</dbReference>
<keyword evidence="15" id="KW-1185">Reference proteome</keyword>
<comment type="miscellaneous">
    <text evidence="12">A single active site specifically recognizes both ATP and CTP and is responsible for their addition.</text>
</comment>
<keyword evidence="4 12" id="KW-0548">Nucleotidyltransferase</keyword>
<comment type="caution">
    <text evidence="14">The sequence shown here is derived from an EMBL/GenBank/DDBJ whole genome shotgun (WGS) entry which is preliminary data.</text>
</comment>
<dbReference type="Pfam" id="PF01743">
    <property type="entry name" value="PolyA_pol"/>
    <property type="match status" value="1"/>
</dbReference>
<accession>A0ABU7JES3</accession>
<name>A0ABU7JES3_9GAMM</name>
<keyword evidence="7 12" id="KW-0692">RNA repair</keyword>
<comment type="catalytic activity">
    <reaction evidence="12">
        <text>a tRNA with a 3' CCA end + 2 CTP + ATP = a tRNA with a 3' CCACCA end + 3 diphosphate</text>
        <dbReference type="Rhea" id="RHEA:76235"/>
        <dbReference type="Rhea" id="RHEA-COMP:10468"/>
        <dbReference type="Rhea" id="RHEA-COMP:18655"/>
        <dbReference type="ChEBI" id="CHEBI:30616"/>
        <dbReference type="ChEBI" id="CHEBI:33019"/>
        <dbReference type="ChEBI" id="CHEBI:37563"/>
        <dbReference type="ChEBI" id="CHEBI:83071"/>
        <dbReference type="ChEBI" id="CHEBI:195187"/>
    </reaction>
</comment>
<dbReference type="PROSITE" id="PS51831">
    <property type="entry name" value="HD"/>
    <property type="match status" value="1"/>
</dbReference>
<comment type="cofactor">
    <cofactor evidence="12">
        <name>Ni(2+)</name>
        <dbReference type="ChEBI" id="CHEBI:49786"/>
    </cofactor>
    <text evidence="12">Nickel for phosphatase activity.</text>
</comment>
<dbReference type="Proteomes" id="UP001339167">
    <property type="component" value="Unassembled WGS sequence"/>
</dbReference>
<keyword evidence="3 12" id="KW-0819">tRNA processing</keyword>
<evidence type="ECO:0000313" key="15">
    <source>
        <dbReference type="Proteomes" id="UP001339167"/>
    </source>
</evidence>
<keyword evidence="12" id="KW-0511">Multifunctional enzyme</keyword>
<dbReference type="HAMAP" id="MF_01262">
    <property type="entry name" value="CCA_bact_type2"/>
    <property type="match status" value="1"/>
</dbReference>
<keyword evidence="6 12" id="KW-0547">Nucleotide-binding</keyword>
<comment type="cofactor">
    <cofactor evidence="12">
        <name>Mg(2+)</name>
        <dbReference type="ChEBI" id="CHEBI:18420"/>
    </cofactor>
    <text evidence="12">Magnesium is required for nucleotidyltransferase activity.</text>
</comment>
<dbReference type="GO" id="GO:0016787">
    <property type="term" value="F:hydrolase activity"/>
    <property type="evidence" value="ECO:0007669"/>
    <property type="project" value="UniProtKB-KW"/>
</dbReference>
<keyword evidence="10 12" id="KW-0460">Magnesium</keyword>
<evidence type="ECO:0000256" key="1">
    <source>
        <dbReference type="ARBA" id="ARBA00022596"/>
    </source>
</evidence>
<dbReference type="GO" id="GO:0004810">
    <property type="term" value="F:CCA tRNA nucleotidyltransferase activity"/>
    <property type="evidence" value="ECO:0007669"/>
    <property type="project" value="UniProtKB-EC"/>
</dbReference>
<evidence type="ECO:0000256" key="7">
    <source>
        <dbReference type="ARBA" id="ARBA00022800"/>
    </source>
</evidence>
<feature type="binding site" evidence="12">
    <location>
        <position position="150"/>
    </location>
    <ligand>
        <name>ATP</name>
        <dbReference type="ChEBI" id="CHEBI:30616"/>
    </ligand>
</feature>
<evidence type="ECO:0000256" key="3">
    <source>
        <dbReference type="ARBA" id="ARBA00022694"/>
    </source>
</evidence>
<feature type="binding site" evidence="12">
    <location>
        <position position="21"/>
    </location>
    <ligand>
        <name>CTP</name>
        <dbReference type="ChEBI" id="CHEBI:37563"/>
    </ligand>
</feature>
<dbReference type="PANTHER" id="PTHR47545">
    <property type="entry name" value="MULTIFUNCTIONAL CCA PROTEIN"/>
    <property type="match status" value="1"/>
</dbReference>
<feature type="binding site" evidence="12">
    <location>
        <position position="18"/>
    </location>
    <ligand>
        <name>ATP</name>
        <dbReference type="ChEBI" id="CHEBI:30616"/>
    </ligand>
</feature>
<evidence type="ECO:0000256" key="12">
    <source>
        <dbReference type="HAMAP-Rule" id="MF_01261"/>
    </source>
</evidence>
<dbReference type="PANTHER" id="PTHR47545:SF1">
    <property type="entry name" value="MULTIFUNCTIONAL CCA PROTEIN"/>
    <property type="match status" value="1"/>
</dbReference>
<feature type="binding site" evidence="12">
    <location>
        <position position="101"/>
    </location>
    <ligand>
        <name>CTP</name>
        <dbReference type="ChEBI" id="CHEBI:37563"/>
    </ligand>
</feature>